<sequence length="388" mass="40824">MHVSPLLADEERTSEIFVRAARARRPDDVGRRPELRGPQQHAGHEAGGSRALLSLERGQGRRGRGARQARSVPGSDGRRRRGLERGGHRAGRAAQGAGEPRHDPRRRVAGRDLALEAVAAQRGARLEGALRSGAEAGQDQDRLTRGPGETTNPVVNLRPGARPLAVFFLGSFLASAACGGPPTPSPIEGEPICPDFEIGATRAQMRGSLRFPVTLTVREGKEPITRTTLTGRRSKDDPPSRILLSDEDAEYEIEWAQCENQRAPRTRVVVRESKDAAEYACGNATVYKTDKLVTRKGDAASRTVHFAAPPKSECWESEVPPAPPPPAPPAPPDQPPPDAGAEADAGAAPVDAGAATVDAGAPRDGGSGGAAKPRRTGAADAGTTPPSP</sequence>
<feature type="compositionally biased region" description="Pro residues" evidence="1">
    <location>
        <begin position="320"/>
        <end position="338"/>
    </location>
</feature>
<feature type="region of interest" description="Disordered" evidence="1">
    <location>
        <begin position="307"/>
        <end position="388"/>
    </location>
</feature>
<name>A9GNM6_SORC5</name>
<evidence type="ECO:0000256" key="1">
    <source>
        <dbReference type="SAM" id="MobiDB-lite"/>
    </source>
</evidence>
<evidence type="ECO:0000313" key="3">
    <source>
        <dbReference type="Proteomes" id="UP000002139"/>
    </source>
</evidence>
<dbReference type="Proteomes" id="UP000002139">
    <property type="component" value="Chromosome"/>
</dbReference>
<accession>A9GNM6</accession>
<feature type="compositionally biased region" description="Low complexity" evidence="1">
    <location>
        <begin position="339"/>
        <end position="362"/>
    </location>
</feature>
<feature type="region of interest" description="Disordered" evidence="1">
    <location>
        <begin position="126"/>
        <end position="157"/>
    </location>
</feature>
<keyword evidence="3" id="KW-1185">Reference proteome</keyword>
<organism evidence="2 3">
    <name type="scientific">Sorangium cellulosum (strain So ce56)</name>
    <name type="common">Polyangium cellulosum (strain So ce56)</name>
    <dbReference type="NCBI Taxonomy" id="448385"/>
    <lineage>
        <taxon>Bacteria</taxon>
        <taxon>Pseudomonadati</taxon>
        <taxon>Myxococcota</taxon>
        <taxon>Polyangia</taxon>
        <taxon>Polyangiales</taxon>
        <taxon>Polyangiaceae</taxon>
        <taxon>Sorangium</taxon>
    </lineage>
</organism>
<dbReference type="AlphaFoldDB" id="A9GNM6"/>
<dbReference type="KEGG" id="scl:sce3441"/>
<gene>
    <name evidence="2" type="ordered locus">sce3441</name>
</gene>
<dbReference type="EMBL" id="AM746676">
    <property type="protein sequence ID" value="CAN93600.1"/>
    <property type="molecule type" value="Genomic_DNA"/>
</dbReference>
<feature type="region of interest" description="Disordered" evidence="1">
    <location>
        <begin position="1"/>
        <end position="106"/>
    </location>
</feature>
<proteinExistence type="predicted"/>
<evidence type="ECO:0000313" key="2">
    <source>
        <dbReference type="EMBL" id="CAN93600.1"/>
    </source>
</evidence>
<dbReference type="HOGENOM" id="CLU_711515_0_0_7"/>
<feature type="compositionally biased region" description="Basic and acidic residues" evidence="1">
    <location>
        <begin position="24"/>
        <end position="35"/>
    </location>
</feature>
<reference evidence="2 3" key="1">
    <citation type="journal article" date="2007" name="Nat. Biotechnol.">
        <title>Complete genome sequence of the myxobacterium Sorangium cellulosum.</title>
        <authorList>
            <person name="Schneiker S."/>
            <person name="Perlova O."/>
            <person name="Kaiser O."/>
            <person name="Gerth K."/>
            <person name="Alici A."/>
            <person name="Altmeyer M.O."/>
            <person name="Bartels D."/>
            <person name="Bekel T."/>
            <person name="Beyer S."/>
            <person name="Bode E."/>
            <person name="Bode H.B."/>
            <person name="Bolten C.J."/>
            <person name="Choudhuri J.V."/>
            <person name="Doss S."/>
            <person name="Elnakady Y.A."/>
            <person name="Frank B."/>
            <person name="Gaigalat L."/>
            <person name="Goesmann A."/>
            <person name="Groeger C."/>
            <person name="Gross F."/>
            <person name="Jelsbak L."/>
            <person name="Jelsbak L."/>
            <person name="Kalinowski J."/>
            <person name="Kegler C."/>
            <person name="Knauber T."/>
            <person name="Konietzny S."/>
            <person name="Kopp M."/>
            <person name="Krause L."/>
            <person name="Krug D."/>
            <person name="Linke B."/>
            <person name="Mahmud T."/>
            <person name="Martinez-Arias R."/>
            <person name="McHardy A.C."/>
            <person name="Merai M."/>
            <person name="Meyer F."/>
            <person name="Mormann S."/>
            <person name="Munoz-Dorado J."/>
            <person name="Perez J."/>
            <person name="Pradella S."/>
            <person name="Rachid S."/>
            <person name="Raddatz G."/>
            <person name="Rosenau F."/>
            <person name="Rueckert C."/>
            <person name="Sasse F."/>
            <person name="Scharfe M."/>
            <person name="Schuster S.C."/>
            <person name="Suen G."/>
            <person name="Treuner-Lange A."/>
            <person name="Velicer G.J."/>
            <person name="Vorholter F.-J."/>
            <person name="Weissman K.J."/>
            <person name="Welch R.D."/>
            <person name="Wenzel S.C."/>
            <person name="Whitworth D.E."/>
            <person name="Wilhelm S."/>
            <person name="Wittmann C."/>
            <person name="Bloecker H."/>
            <person name="Puehler A."/>
            <person name="Mueller R."/>
        </authorList>
    </citation>
    <scope>NUCLEOTIDE SEQUENCE [LARGE SCALE GENOMIC DNA]</scope>
    <source>
        <strain evidence="3">So ce56</strain>
    </source>
</reference>
<protein>
    <submittedName>
        <fullName evidence="2">Uncharacterized protein</fullName>
    </submittedName>
</protein>